<dbReference type="Proteomes" id="UP000198319">
    <property type="component" value="Unassembled WGS sequence"/>
</dbReference>
<dbReference type="EMBL" id="MUHG01000016">
    <property type="protein sequence ID" value="OXB20182.1"/>
    <property type="molecule type" value="Genomic_DNA"/>
</dbReference>
<gene>
    <name evidence="3" type="ORF">B0A71_09025</name>
    <name evidence="2" type="ORF">BHE19_15245</name>
</gene>
<reference evidence="2" key="1">
    <citation type="submission" date="2016-09" db="EMBL/GenBank/DDBJ databases">
        <authorList>
            <person name="Capua I."/>
            <person name="De Benedictis P."/>
            <person name="Joannis T."/>
            <person name="Lombin L.H."/>
            <person name="Cattoli G."/>
        </authorList>
    </citation>
    <scope>NUCLEOTIDE SEQUENCE [LARGE SCALE GENOMIC DNA]</scope>
    <source>
        <strain evidence="2">MSU</strain>
    </source>
</reference>
<evidence type="ECO:0000313" key="3">
    <source>
        <dbReference type="EMBL" id="OXB20182.1"/>
    </source>
</evidence>
<name>A0A1S1J465_9FLAO</name>
<feature type="chain" id="PRO_5010287450" description="Adhesin domain-containing protein" evidence="1">
    <location>
        <begin position="21"/>
        <end position="354"/>
    </location>
</feature>
<evidence type="ECO:0008006" key="6">
    <source>
        <dbReference type="Google" id="ProtNLM"/>
    </source>
</evidence>
<protein>
    <recommendedName>
        <fullName evidence="6">Adhesin domain-containing protein</fullName>
    </recommendedName>
</protein>
<feature type="signal peptide" evidence="1">
    <location>
        <begin position="1"/>
        <end position="20"/>
    </location>
</feature>
<evidence type="ECO:0000313" key="2">
    <source>
        <dbReference type="EMBL" id="OHT44269.1"/>
    </source>
</evidence>
<evidence type="ECO:0000313" key="4">
    <source>
        <dbReference type="Proteomes" id="UP000180252"/>
    </source>
</evidence>
<proteinExistence type="predicted"/>
<organism evidence="2 4">
    <name type="scientific">Flavobacterium tructae</name>
    <dbReference type="NCBI Taxonomy" id="1114873"/>
    <lineage>
        <taxon>Bacteria</taxon>
        <taxon>Pseudomonadati</taxon>
        <taxon>Bacteroidota</taxon>
        <taxon>Flavobacteriia</taxon>
        <taxon>Flavobacteriales</taxon>
        <taxon>Flavobacteriaceae</taxon>
        <taxon>Flavobacterium</taxon>
    </lineage>
</organism>
<accession>A0A1S1J465</accession>
<comment type="caution">
    <text evidence="2">The sequence shown here is derived from an EMBL/GenBank/DDBJ whole genome shotgun (WGS) entry which is preliminary data.</text>
</comment>
<dbReference type="STRING" id="1278819.BHE19_15245"/>
<sequence length="354" mass="38993">MKKHYKILILLLLLPFLGFSNDDNSYITKQKNIKKTYIVNSNAGIDIDNKYGDITVSTWNEDKIDIDITIKVTSKNESWANQRLNSIDVDITALKSMVTAVTNLGNSSVRSKGSADFFEINYVIKIPKNGSVKLNNKYGDITTLSLESSTDITCKYGKITLGKLNGSSNRIEIGYCDNSTIESIKNGSIEARYSNLKITQAGNLNIDSNYTDLYLLNEGQNIKYDSNYSTFKLQKISSLTGSGNYLSVSVGELSGNLNIDTAYSKINVDTLNEKKKNVNVASSYTNVSLGYSADLAFDFDINTRYGNIKYDSSLETSVAESKGSAKKISGYNKKKGQSKITVTTSYGNAALIKK</sequence>
<dbReference type="Proteomes" id="UP000180252">
    <property type="component" value="Unassembled WGS sequence"/>
</dbReference>
<dbReference type="EMBL" id="MIKE01000025">
    <property type="protein sequence ID" value="OHT44269.1"/>
    <property type="molecule type" value="Genomic_DNA"/>
</dbReference>
<reference evidence="4" key="2">
    <citation type="submission" date="2016-09" db="EMBL/GenBank/DDBJ databases">
        <authorList>
            <person name="Chen S."/>
            <person name="Walker E."/>
        </authorList>
    </citation>
    <scope>NUCLEOTIDE SEQUENCE [LARGE SCALE GENOMIC DNA]</scope>
    <source>
        <strain evidence="4">MSU</strain>
    </source>
</reference>
<evidence type="ECO:0000256" key="1">
    <source>
        <dbReference type="SAM" id="SignalP"/>
    </source>
</evidence>
<dbReference type="RefSeq" id="WP_070908208.1">
    <property type="nucleotide sequence ID" value="NZ_MIKE01000025.1"/>
</dbReference>
<dbReference type="AlphaFoldDB" id="A0A1S1J465"/>
<keyword evidence="1" id="KW-0732">Signal</keyword>
<evidence type="ECO:0000313" key="5">
    <source>
        <dbReference type="Proteomes" id="UP000198319"/>
    </source>
</evidence>
<reference evidence="3 5" key="3">
    <citation type="submission" date="2016-11" db="EMBL/GenBank/DDBJ databases">
        <title>Whole genomes of Flavobacteriaceae.</title>
        <authorList>
            <person name="Stine C."/>
            <person name="Li C."/>
            <person name="Tadesse D."/>
        </authorList>
    </citation>
    <scope>NUCLEOTIDE SEQUENCE [LARGE SCALE GENOMIC DNA]</scope>
    <source>
        <strain evidence="3 5">ATCC BAA-2541</strain>
    </source>
</reference>
<keyword evidence="5" id="KW-1185">Reference proteome</keyword>